<evidence type="ECO:0000313" key="3">
    <source>
        <dbReference type="Proteomes" id="UP000283587"/>
    </source>
</evidence>
<gene>
    <name evidence="2" type="ORF">D3P05_04785</name>
</gene>
<dbReference type="PANTHER" id="PTHR43718">
    <property type="entry name" value="LON PROTEASE"/>
    <property type="match status" value="1"/>
</dbReference>
<dbReference type="RefSeq" id="WP_119897045.1">
    <property type="nucleotide sequence ID" value="NZ_QNRC01000016.1"/>
</dbReference>
<proteinExistence type="predicted"/>
<dbReference type="Pfam" id="PF00004">
    <property type="entry name" value="AAA"/>
    <property type="match status" value="1"/>
</dbReference>
<comment type="caution">
    <text evidence="2">The sequence shown here is derived from an EMBL/GenBank/DDBJ whole genome shotgun (WGS) entry which is preliminary data.</text>
</comment>
<name>A0A419A9W6_9RHOB</name>
<dbReference type="PANTHER" id="PTHR43718:SF2">
    <property type="entry name" value="LON PROTEASE HOMOLOG, MITOCHONDRIAL"/>
    <property type="match status" value="1"/>
</dbReference>
<dbReference type="EMBL" id="QZEW01000015">
    <property type="protein sequence ID" value="RJL19536.1"/>
    <property type="molecule type" value="Genomic_DNA"/>
</dbReference>
<sequence>MSRIPFLLVRTFDPAETLASLEERFLRHLGKLRGVDPFADNEAWEHTEPETEDPPMIRIADQHRIRERIKCILVVRSAISGFGRQKAEDRARLEKLHDGVRLVGITSEAHADEVAARLHGEFPRLGAASESVWWSLRRSVRDGLPGVRLEPLLLDGPPGIGKSAWSRHLAKLLGTPITEIDATNESASFGIVGSQRGGGNSAPGRVLSDMLQHRVGNPLVVVDEIEKSGTPVYSKDRVFDLPSALLPLLEPATARRWTCPYHELPFDMGWIGWVLTSNDASLLPEPLWSRCPPLRLHNPTIPELVVFARREVTCHGIFPPPSIRALPHVRTENEANAIHG</sequence>
<organism evidence="2 3">
    <name type="scientific">Paracoccus siganidrum</name>
    <dbReference type="NCBI Taxonomy" id="1276757"/>
    <lineage>
        <taxon>Bacteria</taxon>
        <taxon>Pseudomonadati</taxon>
        <taxon>Pseudomonadota</taxon>
        <taxon>Alphaproteobacteria</taxon>
        <taxon>Rhodobacterales</taxon>
        <taxon>Paracoccaceae</taxon>
        <taxon>Paracoccus</taxon>
    </lineage>
</organism>
<dbReference type="OrthoDB" id="5297432at2"/>
<accession>A0A419A9W6</accession>
<reference evidence="3" key="1">
    <citation type="submission" date="2018-09" db="EMBL/GenBank/DDBJ databases">
        <title>Paracoccus onubensis nov. sp. a moderate halophilic bacterium isolated from Gruta de las Maravillas (Aracena, Spain).</title>
        <authorList>
            <person name="Jurado V."/>
            <person name="Gutierrez-Patricio S."/>
            <person name="Gonzalez-Pimentel J.L."/>
            <person name="Miller A.Z."/>
            <person name="Laiz L."/>
            <person name="Saiz-Jimenez C."/>
        </authorList>
    </citation>
    <scope>NUCLEOTIDE SEQUENCE [LARGE SCALE GENOMIC DNA]</scope>
    <source>
        <strain evidence="3">DSM 26381</strain>
    </source>
</reference>
<dbReference type="GO" id="GO:0004252">
    <property type="term" value="F:serine-type endopeptidase activity"/>
    <property type="evidence" value="ECO:0007669"/>
    <property type="project" value="InterPro"/>
</dbReference>
<dbReference type="SUPFAM" id="SSF52540">
    <property type="entry name" value="P-loop containing nucleoside triphosphate hydrolases"/>
    <property type="match status" value="1"/>
</dbReference>
<feature type="domain" description="AAA+ ATPase" evidence="1">
    <location>
        <begin position="148"/>
        <end position="302"/>
    </location>
</feature>
<dbReference type="Gene3D" id="3.40.50.300">
    <property type="entry name" value="P-loop containing nucleotide triphosphate hydrolases"/>
    <property type="match status" value="1"/>
</dbReference>
<dbReference type="InterPro" id="IPR003959">
    <property type="entry name" value="ATPase_AAA_core"/>
</dbReference>
<protein>
    <submittedName>
        <fullName evidence="2">AAA family ATPase</fullName>
    </submittedName>
</protein>
<evidence type="ECO:0000313" key="2">
    <source>
        <dbReference type="EMBL" id="RJL19536.1"/>
    </source>
</evidence>
<dbReference type="InterPro" id="IPR003593">
    <property type="entry name" value="AAA+_ATPase"/>
</dbReference>
<evidence type="ECO:0000259" key="1">
    <source>
        <dbReference type="SMART" id="SM00382"/>
    </source>
</evidence>
<dbReference type="GO" id="GO:0004176">
    <property type="term" value="F:ATP-dependent peptidase activity"/>
    <property type="evidence" value="ECO:0007669"/>
    <property type="project" value="InterPro"/>
</dbReference>
<dbReference type="GO" id="GO:0016887">
    <property type="term" value="F:ATP hydrolysis activity"/>
    <property type="evidence" value="ECO:0007669"/>
    <property type="project" value="InterPro"/>
</dbReference>
<dbReference type="InterPro" id="IPR027417">
    <property type="entry name" value="P-loop_NTPase"/>
</dbReference>
<keyword evidence="3" id="KW-1185">Reference proteome</keyword>
<dbReference type="SMART" id="SM00382">
    <property type="entry name" value="AAA"/>
    <property type="match status" value="1"/>
</dbReference>
<dbReference type="Proteomes" id="UP000283587">
    <property type="component" value="Unassembled WGS sequence"/>
</dbReference>
<dbReference type="AlphaFoldDB" id="A0A419A9W6"/>
<dbReference type="GO" id="GO:0005524">
    <property type="term" value="F:ATP binding"/>
    <property type="evidence" value="ECO:0007669"/>
    <property type="project" value="InterPro"/>
</dbReference>
<dbReference type="InterPro" id="IPR027065">
    <property type="entry name" value="Lon_Prtase"/>
</dbReference>
<dbReference type="GO" id="GO:0006515">
    <property type="term" value="P:protein quality control for misfolded or incompletely synthesized proteins"/>
    <property type="evidence" value="ECO:0007669"/>
    <property type="project" value="TreeGrafter"/>
</dbReference>